<keyword evidence="1" id="KW-0812">Transmembrane</keyword>
<keyword evidence="3" id="KW-1185">Reference proteome</keyword>
<gene>
    <name evidence="2" type="ORF">Afil01_07220</name>
</gene>
<evidence type="ECO:0000313" key="3">
    <source>
        <dbReference type="Proteomes" id="UP001165079"/>
    </source>
</evidence>
<comment type="caution">
    <text evidence="2">The sequence shown here is derived from an EMBL/GenBank/DDBJ whole genome shotgun (WGS) entry which is preliminary data.</text>
</comment>
<organism evidence="2 3">
    <name type="scientific">Actinorhabdospora filicis</name>
    <dbReference type="NCBI Taxonomy" id="1785913"/>
    <lineage>
        <taxon>Bacteria</taxon>
        <taxon>Bacillati</taxon>
        <taxon>Actinomycetota</taxon>
        <taxon>Actinomycetes</taxon>
        <taxon>Micromonosporales</taxon>
        <taxon>Micromonosporaceae</taxon>
        <taxon>Actinorhabdospora</taxon>
    </lineage>
</organism>
<name>A0A9W6SH69_9ACTN</name>
<dbReference type="EMBL" id="BSTX01000001">
    <property type="protein sequence ID" value="GLZ75915.1"/>
    <property type="molecule type" value="Genomic_DNA"/>
</dbReference>
<accession>A0A9W6SH69</accession>
<reference evidence="2" key="1">
    <citation type="submission" date="2023-03" db="EMBL/GenBank/DDBJ databases">
        <title>Actinorhabdospora filicis NBRC 111898.</title>
        <authorList>
            <person name="Ichikawa N."/>
            <person name="Sato H."/>
            <person name="Tonouchi N."/>
        </authorList>
    </citation>
    <scope>NUCLEOTIDE SEQUENCE</scope>
    <source>
        <strain evidence="2">NBRC 111898</strain>
    </source>
</reference>
<sequence length="73" mass="7729">MTNDQPPKRQGSGADQGWAVISYLLAGMLIWGGAGWLIDWWLDVPNHLATFIGGVGGAGAGLYLVVKKMGQSE</sequence>
<proteinExistence type="predicted"/>
<evidence type="ECO:0000313" key="2">
    <source>
        <dbReference type="EMBL" id="GLZ75915.1"/>
    </source>
</evidence>
<keyword evidence="1" id="KW-0472">Membrane</keyword>
<feature type="transmembrane region" description="Helical" evidence="1">
    <location>
        <begin position="48"/>
        <end position="66"/>
    </location>
</feature>
<evidence type="ECO:0008006" key="4">
    <source>
        <dbReference type="Google" id="ProtNLM"/>
    </source>
</evidence>
<protein>
    <recommendedName>
        <fullName evidence="4">F0F1-ATPase subunit Ca2+/Mg2+ transporter</fullName>
    </recommendedName>
</protein>
<evidence type="ECO:0000256" key="1">
    <source>
        <dbReference type="SAM" id="Phobius"/>
    </source>
</evidence>
<feature type="transmembrane region" description="Helical" evidence="1">
    <location>
        <begin position="20"/>
        <end position="42"/>
    </location>
</feature>
<dbReference type="AlphaFoldDB" id="A0A9W6SH69"/>
<keyword evidence="1" id="KW-1133">Transmembrane helix</keyword>
<dbReference type="Proteomes" id="UP001165079">
    <property type="component" value="Unassembled WGS sequence"/>
</dbReference>